<organism evidence="2 3">
    <name type="scientific">Novosphingobium sediminicola</name>
    <dbReference type="NCBI Taxonomy" id="563162"/>
    <lineage>
        <taxon>Bacteria</taxon>
        <taxon>Pseudomonadati</taxon>
        <taxon>Pseudomonadota</taxon>
        <taxon>Alphaproteobacteria</taxon>
        <taxon>Sphingomonadales</taxon>
        <taxon>Sphingomonadaceae</taxon>
        <taxon>Novosphingobium</taxon>
    </lineage>
</organism>
<keyword evidence="1" id="KW-0472">Membrane</keyword>
<protein>
    <recommendedName>
        <fullName evidence="4">Copper resistance protein D domain-containing protein</fullName>
    </recommendedName>
</protein>
<evidence type="ECO:0008006" key="4">
    <source>
        <dbReference type="Google" id="ProtNLM"/>
    </source>
</evidence>
<dbReference type="EMBL" id="JACIDX010000003">
    <property type="protein sequence ID" value="MBB3954247.1"/>
    <property type="molecule type" value="Genomic_DNA"/>
</dbReference>
<feature type="transmembrane region" description="Helical" evidence="1">
    <location>
        <begin position="55"/>
        <end position="74"/>
    </location>
</feature>
<comment type="caution">
    <text evidence="2">The sequence shown here is derived from an EMBL/GenBank/DDBJ whole genome shotgun (WGS) entry which is preliminary data.</text>
</comment>
<proteinExistence type="predicted"/>
<name>A0A7W6CMK3_9SPHN</name>
<keyword evidence="1" id="KW-0812">Transmembrane</keyword>
<keyword evidence="3" id="KW-1185">Reference proteome</keyword>
<feature type="transmembrane region" description="Helical" evidence="1">
    <location>
        <begin position="144"/>
        <end position="163"/>
    </location>
</feature>
<reference evidence="2 3" key="1">
    <citation type="submission" date="2020-08" db="EMBL/GenBank/DDBJ databases">
        <title>Genomic Encyclopedia of Type Strains, Phase IV (KMG-IV): sequencing the most valuable type-strain genomes for metagenomic binning, comparative biology and taxonomic classification.</title>
        <authorList>
            <person name="Goeker M."/>
        </authorList>
    </citation>
    <scope>NUCLEOTIDE SEQUENCE [LARGE SCALE GENOMIC DNA]</scope>
    <source>
        <strain evidence="2 3">DSM 27057</strain>
    </source>
</reference>
<dbReference type="Proteomes" id="UP000548867">
    <property type="component" value="Unassembled WGS sequence"/>
</dbReference>
<feature type="transmembrane region" description="Helical" evidence="1">
    <location>
        <begin position="6"/>
        <end position="34"/>
    </location>
</feature>
<feature type="transmembrane region" description="Helical" evidence="1">
    <location>
        <begin position="200"/>
        <end position="218"/>
    </location>
</feature>
<dbReference type="RefSeq" id="WP_183623578.1">
    <property type="nucleotide sequence ID" value="NZ_JACIDX010000003.1"/>
</dbReference>
<keyword evidence="1" id="KW-1133">Transmembrane helix</keyword>
<gene>
    <name evidence="2" type="ORF">GGR38_001174</name>
</gene>
<feature type="transmembrane region" description="Helical" evidence="1">
    <location>
        <begin position="122"/>
        <end position="138"/>
    </location>
</feature>
<evidence type="ECO:0000256" key="1">
    <source>
        <dbReference type="SAM" id="Phobius"/>
    </source>
</evidence>
<evidence type="ECO:0000313" key="3">
    <source>
        <dbReference type="Proteomes" id="UP000548867"/>
    </source>
</evidence>
<accession>A0A7W6CMK3</accession>
<feature type="transmembrane region" description="Helical" evidence="1">
    <location>
        <begin position="80"/>
        <end position="102"/>
    </location>
</feature>
<dbReference type="AlphaFoldDB" id="A0A7W6CMK3"/>
<evidence type="ECO:0000313" key="2">
    <source>
        <dbReference type="EMBL" id="MBB3954247.1"/>
    </source>
</evidence>
<sequence length="220" mass="23547">MNWSLALLTLLHLLVPIYWLGGDLGTFYSAGFMMDEKRPAGERLLALKIMNGIDMAPRTVLILTLPTGLSLAAAKGWLNIAPWALAGLWMFSLIWLALAWAVHLIHGPRGTLARGIDLKIRYAMIALLAGSGVAGLTGHLTMPFFIACKLLVLAACVTTGVIVRFQLVPLFPAIAAMKAQGATPQSDAAIRKVLGQTRPTVQCIWVLVLIACVLGLGTPV</sequence>